<dbReference type="eggNOG" id="COG0810">
    <property type="taxonomic scope" value="Bacteria"/>
</dbReference>
<dbReference type="EnsemblBacteria" id="CAQ46541">
    <property type="protein sequence ID" value="CAQ46541"/>
    <property type="gene ID" value="Smlt3093"/>
</dbReference>
<keyword evidence="6 11" id="KW-0812">Transmembrane</keyword>
<feature type="domain" description="TonB C-terminal" evidence="12">
    <location>
        <begin position="151"/>
        <end position="241"/>
    </location>
</feature>
<comment type="similarity">
    <text evidence="2">Belongs to the TonB family.</text>
</comment>
<dbReference type="KEGG" id="sml:Smlt3093"/>
<evidence type="ECO:0000256" key="1">
    <source>
        <dbReference type="ARBA" id="ARBA00004383"/>
    </source>
</evidence>
<keyword evidence="7" id="KW-0653">Protein transport</keyword>
<evidence type="ECO:0000256" key="11">
    <source>
        <dbReference type="SAM" id="Phobius"/>
    </source>
</evidence>
<evidence type="ECO:0000256" key="3">
    <source>
        <dbReference type="ARBA" id="ARBA00022448"/>
    </source>
</evidence>
<dbReference type="PANTHER" id="PTHR33446">
    <property type="entry name" value="PROTEIN TONB-RELATED"/>
    <property type="match status" value="1"/>
</dbReference>
<dbReference type="InterPro" id="IPR037682">
    <property type="entry name" value="TonB_C"/>
</dbReference>
<evidence type="ECO:0000256" key="6">
    <source>
        <dbReference type="ARBA" id="ARBA00022692"/>
    </source>
</evidence>
<protein>
    <submittedName>
        <fullName evidence="13">TonB domain protein</fullName>
    </submittedName>
</protein>
<evidence type="ECO:0000256" key="10">
    <source>
        <dbReference type="SAM" id="MobiDB-lite"/>
    </source>
</evidence>
<evidence type="ECO:0000256" key="4">
    <source>
        <dbReference type="ARBA" id="ARBA00022475"/>
    </source>
</evidence>
<dbReference type="Pfam" id="PF03544">
    <property type="entry name" value="TonB_C"/>
    <property type="match status" value="1"/>
</dbReference>
<dbReference type="Gene3D" id="3.30.1150.10">
    <property type="match status" value="1"/>
</dbReference>
<evidence type="ECO:0000256" key="7">
    <source>
        <dbReference type="ARBA" id="ARBA00022927"/>
    </source>
</evidence>
<dbReference type="EMBL" id="AM743169">
    <property type="protein sequence ID" value="CAQ46541.1"/>
    <property type="molecule type" value="Genomic_DNA"/>
</dbReference>
<dbReference type="Proteomes" id="UP000008840">
    <property type="component" value="Chromosome"/>
</dbReference>
<evidence type="ECO:0000256" key="8">
    <source>
        <dbReference type="ARBA" id="ARBA00022989"/>
    </source>
</evidence>
<evidence type="ECO:0000256" key="9">
    <source>
        <dbReference type="ARBA" id="ARBA00023136"/>
    </source>
</evidence>
<feature type="region of interest" description="Disordered" evidence="10">
    <location>
        <begin position="100"/>
        <end position="152"/>
    </location>
</feature>
<comment type="subcellular location">
    <subcellularLocation>
        <location evidence="1">Cell inner membrane</location>
        <topology evidence="1">Single-pass membrane protein</topology>
        <orientation evidence="1">Periplasmic side</orientation>
    </subcellularLocation>
</comment>
<evidence type="ECO:0000313" key="13">
    <source>
        <dbReference type="EMBL" id="CAQ46541.1"/>
    </source>
</evidence>
<dbReference type="SUPFAM" id="SSF74653">
    <property type="entry name" value="TolA/TonB C-terminal domain"/>
    <property type="match status" value="1"/>
</dbReference>
<keyword evidence="9 11" id="KW-0472">Membrane</keyword>
<dbReference type="GO" id="GO:0031992">
    <property type="term" value="F:energy transducer activity"/>
    <property type="evidence" value="ECO:0007669"/>
    <property type="project" value="TreeGrafter"/>
</dbReference>
<proteinExistence type="inferred from homology"/>
<dbReference type="InterPro" id="IPR006260">
    <property type="entry name" value="TonB/TolA_C"/>
</dbReference>
<evidence type="ECO:0000259" key="12">
    <source>
        <dbReference type="PROSITE" id="PS52015"/>
    </source>
</evidence>
<name>B2FKE5_STRMK</name>
<dbReference type="HOGENOM" id="CLU_1261060_0_0_6"/>
<dbReference type="GO" id="GO:0055085">
    <property type="term" value="P:transmembrane transport"/>
    <property type="evidence" value="ECO:0007669"/>
    <property type="project" value="InterPro"/>
</dbReference>
<dbReference type="GO" id="GO:0098797">
    <property type="term" value="C:plasma membrane protein complex"/>
    <property type="evidence" value="ECO:0007669"/>
    <property type="project" value="TreeGrafter"/>
</dbReference>
<accession>B2FKE5</accession>
<keyword evidence="3" id="KW-0813">Transport</keyword>
<evidence type="ECO:0000256" key="5">
    <source>
        <dbReference type="ARBA" id="ARBA00022519"/>
    </source>
</evidence>
<dbReference type="PANTHER" id="PTHR33446:SF2">
    <property type="entry name" value="PROTEIN TONB"/>
    <property type="match status" value="1"/>
</dbReference>
<organism evidence="13 14">
    <name type="scientific">Stenotrophomonas maltophilia (strain K279a)</name>
    <dbReference type="NCBI Taxonomy" id="522373"/>
    <lineage>
        <taxon>Bacteria</taxon>
        <taxon>Pseudomonadati</taxon>
        <taxon>Pseudomonadota</taxon>
        <taxon>Gammaproteobacteria</taxon>
        <taxon>Lysobacterales</taxon>
        <taxon>Lysobacteraceae</taxon>
        <taxon>Stenotrophomonas</taxon>
        <taxon>Stenotrophomonas maltophilia group</taxon>
    </lineage>
</organism>
<keyword evidence="5" id="KW-0997">Cell inner membrane</keyword>
<feature type="transmembrane region" description="Helical" evidence="11">
    <location>
        <begin position="49"/>
        <end position="69"/>
    </location>
</feature>
<evidence type="ECO:0000256" key="2">
    <source>
        <dbReference type="ARBA" id="ARBA00006555"/>
    </source>
</evidence>
<keyword evidence="14" id="KW-1185">Reference proteome</keyword>
<keyword evidence="8 11" id="KW-1133">Transmembrane helix</keyword>
<gene>
    <name evidence="13" type="ordered locus">Smlt3093</name>
</gene>
<dbReference type="InterPro" id="IPR051045">
    <property type="entry name" value="TonB-dependent_transducer"/>
</dbReference>
<dbReference type="PROSITE" id="PS52015">
    <property type="entry name" value="TONB_CTD"/>
    <property type="match status" value="1"/>
</dbReference>
<keyword evidence="4" id="KW-1003">Cell membrane</keyword>
<dbReference type="AlphaFoldDB" id="B2FKE5"/>
<dbReference type="GO" id="GO:0015031">
    <property type="term" value="P:protein transport"/>
    <property type="evidence" value="ECO:0007669"/>
    <property type="project" value="UniProtKB-KW"/>
</dbReference>
<evidence type="ECO:0000313" key="14">
    <source>
        <dbReference type="Proteomes" id="UP000008840"/>
    </source>
</evidence>
<dbReference type="NCBIfam" id="TIGR01352">
    <property type="entry name" value="tonB_Cterm"/>
    <property type="match status" value="1"/>
</dbReference>
<sequence>MGLSLVIRISAARFIPAVAESSHSVLVRSMSAPRSSSAKSFTVHIPRNALKIAGIAFGVGVLLFVLVWLTGRDKEFFRADPAAQTPQETAQIEPLPEPLAAAAGSSDMPDAKPAPVEEEAPKLVETAPPPPAPMAEAAPAAPGPAPAATGNSQPMPIAGQSPPPSYPAAALRAGETGTVVVRVDVDATGYPNNATVIQRSGSRELDRAATDAVRRWRFTPAQSNGQAVPGSIEVPFDFKTQ</sequence>
<reference evidence="13 14" key="1">
    <citation type="journal article" date="2008" name="Genome Biol.">
        <title>The complete genome, comparative and functional analysis of Stenotrophomonas maltophilia reveals an organism heavily shielded by drug resistance determinants.</title>
        <authorList>
            <person name="Crossman L.C."/>
            <person name="Gould V.C."/>
            <person name="Dow J.M."/>
            <person name="Vernikos G.S."/>
            <person name="Okazaki A."/>
            <person name="Sebaihia M."/>
            <person name="Saunders D."/>
            <person name="Arrowsmith C."/>
            <person name="Carver T."/>
            <person name="Peters N."/>
            <person name="Adlem E."/>
            <person name="Kerhornou A."/>
            <person name="Lord A."/>
            <person name="Murphy L."/>
            <person name="Seeger K."/>
            <person name="Squares R."/>
            <person name="Rutter S."/>
            <person name="Quail M.A."/>
            <person name="Rajandream M.A."/>
            <person name="Harris D."/>
            <person name="Churcher C."/>
            <person name="Bentley S.D."/>
            <person name="Parkhill J."/>
            <person name="Thomson N.R."/>
            <person name="Avison M.B."/>
        </authorList>
    </citation>
    <scope>NUCLEOTIDE SEQUENCE [LARGE SCALE GENOMIC DNA]</scope>
    <source>
        <strain evidence="13 14">K279a</strain>
    </source>
</reference>